<accession>A0A7D9D1Q3</accession>
<dbReference type="GO" id="GO:0016757">
    <property type="term" value="F:glycosyltransferase activity"/>
    <property type="evidence" value="ECO:0007669"/>
    <property type="project" value="UniProtKB-KW"/>
</dbReference>
<dbReference type="Pfam" id="PF00534">
    <property type="entry name" value="Glycos_transf_1"/>
    <property type="match status" value="1"/>
</dbReference>
<keyword evidence="1 4" id="KW-0808">Transferase</keyword>
<evidence type="ECO:0000313" key="4">
    <source>
        <dbReference type="EMBL" id="VUX55661.1"/>
    </source>
</evidence>
<dbReference type="InterPro" id="IPR001296">
    <property type="entry name" value="Glyco_trans_1"/>
</dbReference>
<dbReference type="Gene3D" id="3.40.50.2000">
    <property type="entry name" value="Glycogen Phosphorylase B"/>
    <property type="match status" value="2"/>
</dbReference>
<name>A0A7D9D1Q3_9GAMM</name>
<reference evidence="4" key="1">
    <citation type="submission" date="2019-07" db="EMBL/GenBank/DDBJ databases">
        <authorList>
            <person name="Weber M."/>
            <person name="Kostadinov I."/>
            <person name="Kostadinov D I."/>
        </authorList>
    </citation>
    <scope>NUCLEOTIDE SEQUENCE</scope>
    <source>
        <strain evidence="4">Gfbio:sag-sample-m06:053724c1-46a9-4a36-b237-ea2bf867836b</strain>
    </source>
</reference>
<proteinExistence type="predicted"/>
<feature type="domain" description="Glycosyltransferase subfamily 4-like N-terminal" evidence="3">
    <location>
        <begin position="12"/>
        <end position="167"/>
    </location>
</feature>
<evidence type="ECO:0000259" key="2">
    <source>
        <dbReference type="Pfam" id="PF00534"/>
    </source>
</evidence>
<dbReference type="InterPro" id="IPR028098">
    <property type="entry name" value="Glyco_trans_4-like_N"/>
</dbReference>
<evidence type="ECO:0000259" key="3">
    <source>
        <dbReference type="Pfam" id="PF13439"/>
    </source>
</evidence>
<sequence>MKICLDGRGNYFGGVYTYTYSLLRALPDADPDLEYLALFDQHQVDEGRLPVDTIPYRTVPVMSPLKMIWWNNFKLPKLLEEENIDLYHGFKHFGLRYPTNHSCKMIWTLRTASWWLFPELFSLHERLFWTRYYALGAKRLDQSVCVAHADKKAFVDAIGIDPDTVTVTQLAADQRFLKVEDDEVLRNVRQKYKLPDDYILFVGTIYPFKNIETIISVFANIVESGLSHELVLVGGVSPAYGDSYKKGLMELAQKLGVKDRIHWVGSIFDDLPAVYTMADLLLFPSLFEAFAKPPLEAMACDTPVVASNAAGLPEVIGDAGLMAEPTDVRGLSKLAIEALTNQDLRAELIGKGHSQLIRFSWERCADETAKLYRRVLNM</sequence>
<feature type="domain" description="Glycosyl transferase family 1" evidence="2">
    <location>
        <begin position="194"/>
        <end position="352"/>
    </location>
</feature>
<keyword evidence="4" id="KW-0328">Glycosyltransferase</keyword>
<dbReference type="Pfam" id="PF13439">
    <property type="entry name" value="Glyco_transf_4"/>
    <property type="match status" value="1"/>
</dbReference>
<dbReference type="EMBL" id="LR633967">
    <property type="protein sequence ID" value="VUX55661.1"/>
    <property type="molecule type" value="Genomic_DNA"/>
</dbReference>
<dbReference type="PANTHER" id="PTHR46401:SF2">
    <property type="entry name" value="GLYCOSYLTRANSFERASE WBBK-RELATED"/>
    <property type="match status" value="1"/>
</dbReference>
<dbReference type="EC" id="2.4.1.-" evidence="4"/>
<dbReference type="AlphaFoldDB" id="A0A7D9D1Q3"/>
<gene>
    <name evidence="4" type="ORF">JTBM06_V1_70016</name>
</gene>
<organism evidence="4">
    <name type="scientific">uncultured Woeseiaceae bacterium</name>
    <dbReference type="NCBI Taxonomy" id="1983305"/>
    <lineage>
        <taxon>Bacteria</taxon>
        <taxon>Pseudomonadati</taxon>
        <taxon>Pseudomonadota</taxon>
        <taxon>Gammaproteobacteria</taxon>
        <taxon>Woeseiales</taxon>
        <taxon>Woeseiaceae</taxon>
        <taxon>environmental samples</taxon>
    </lineage>
</organism>
<dbReference type="PANTHER" id="PTHR46401">
    <property type="entry name" value="GLYCOSYLTRANSFERASE WBBK-RELATED"/>
    <property type="match status" value="1"/>
</dbReference>
<dbReference type="GO" id="GO:0009103">
    <property type="term" value="P:lipopolysaccharide biosynthetic process"/>
    <property type="evidence" value="ECO:0007669"/>
    <property type="project" value="TreeGrafter"/>
</dbReference>
<dbReference type="CDD" id="cd03809">
    <property type="entry name" value="GT4_MtfB-like"/>
    <property type="match status" value="1"/>
</dbReference>
<protein>
    <submittedName>
        <fullName evidence="4">Putative Similar to mannosyltransferase B</fullName>
        <ecNumber evidence="4">2.4.1.-</ecNumber>
    </submittedName>
</protein>
<evidence type="ECO:0000256" key="1">
    <source>
        <dbReference type="ARBA" id="ARBA00022679"/>
    </source>
</evidence>
<dbReference type="SUPFAM" id="SSF53756">
    <property type="entry name" value="UDP-Glycosyltransferase/glycogen phosphorylase"/>
    <property type="match status" value="1"/>
</dbReference>